<keyword evidence="2 6" id="KW-0560">Oxidoreductase</keyword>
<evidence type="ECO:0000256" key="1">
    <source>
        <dbReference type="ARBA" id="ARBA00001964"/>
    </source>
</evidence>
<comment type="cofactor">
    <cofactor evidence="1">
        <name>thiamine diphosphate</name>
        <dbReference type="ChEBI" id="CHEBI:58937"/>
    </cofactor>
</comment>
<accession>A0A0M2NAV2</accession>
<evidence type="ECO:0000256" key="4">
    <source>
        <dbReference type="SAM" id="MobiDB-lite"/>
    </source>
</evidence>
<comment type="caution">
    <text evidence="6">The sequence shown here is derived from an EMBL/GenBank/DDBJ whole genome shotgun (WGS) entry which is preliminary data.</text>
</comment>
<gene>
    <name evidence="6" type="ORF">CHK_2826</name>
</gene>
<dbReference type="EMBL" id="LAYJ01000131">
    <property type="protein sequence ID" value="KKI49604.1"/>
    <property type="molecule type" value="Genomic_DNA"/>
</dbReference>
<proteinExistence type="predicted"/>
<feature type="domain" description="Dehydrogenase E1 component" evidence="5">
    <location>
        <begin position="17"/>
        <end position="312"/>
    </location>
</feature>
<feature type="region of interest" description="Disordered" evidence="4">
    <location>
        <begin position="296"/>
        <end position="319"/>
    </location>
</feature>
<dbReference type="PANTHER" id="PTHR11516:SF60">
    <property type="entry name" value="PYRUVATE DEHYDROGENASE E1 COMPONENT SUBUNIT ALPHA"/>
    <property type="match status" value="1"/>
</dbReference>
<feature type="compositionally biased region" description="Basic and acidic residues" evidence="4">
    <location>
        <begin position="296"/>
        <end position="309"/>
    </location>
</feature>
<dbReference type="InterPro" id="IPR001017">
    <property type="entry name" value="DH_E1"/>
</dbReference>
<keyword evidence="3" id="KW-0786">Thiamine pyrophosphate</keyword>
<dbReference type="PATRIC" id="fig|270498.16.peg.603"/>
<dbReference type="Gene3D" id="3.40.50.970">
    <property type="match status" value="1"/>
</dbReference>
<evidence type="ECO:0000313" key="6">
    <source>
        <dbReference type="EMBL" id="KKI49604.1"/>
    </source>
</evidence>
<evidence type="ECO:0000256" key="2">
    <source>
        <dbReference type="ARBA" id="ARBA00023002"/>
    </source>
</evidence>
<protein>
    <submittedName>
        <fullName evidence="6">Acetoin dehydrogenase E1 component alpha-subunit</fullName>
        <ecNumber evidence="6">1.2.4.-</ecNumber>
    </submittedName>
</protein>
<evidence type="ECO:0000256" key="3">
    <source>
        <dbReference type="ARBA" id="ARBA00023052"/>
    </source>
</evidence>
<sequence>MAKTKLTKEKLLEMLHTMVRIREFENEAIELAKQNLTRAAVHTYNGEEAIATGVCAHLTDQDYITSTHRGHGHCVAKGADLKKMFAELMARESGYCKGKGGSMHIADLAIGMLGANGIVGGGIPIATGAALGIDLQHGDNIAVCFFGDGASNEGSFHESLNLASVWKLPVVFICENNKYGISTHISKSMNVTHVSDRAKGYGIKGMTIDGNDLIEVYNTFAEVAEYVRAGNGPVLLEMDTYRLSGHYYGDNENYRTKEEVAQWKKKDPIVRVREVLKSEYAMTDEQLDQIRKEEHERVMKASEEAKLEPEPGATDLTEDLYDPDFETIEWVPFQPVS</sequence>
<dbReference type="EC" id="1.2.4.-" evidence="6"/>
<dbReference type="AlphaFoldDB" id="A0A0M2NAV2"/>
<evidence type="ECO:0000313" key="7">
    <source>
        <dbReference type="Proteomes" id="UP000034076"/>
    </source>
</evidence>
<dbReference type="SUPFAM" id="SSF52518">
    <property type="entry name" value="Thiamin diphosphate-binding fold (THDP-binding)"/>
    <property type="match status" value="1"/>
</dbReference>
<evidence type="ECO:0000259" key="5">
    <source>
        <dbReference type="Pfam" id="PF00676"/>
    </source>
</evidence>
<dbReference type="OrthoDB" id="9766715at2"/>
<dbReference type="Proteomes" id="UP000034076">
    <property type="component" value="Unassembled WGS sequence"/>
</dbReference>
<dbReference type="STRING" id="270498.CHK_2826"/>
<organism evidence="6 7">
    <name type="scientific">Christensenella hongkongensis</name>
    <dbReference type="NCBI Taxonomy" id="270498"/>
    <lineage>
        <taxon>Bacteria</taxon>
        <taxon>Bacillati</taxon>
        <taxon>Bacillota</taxon>
        <taxon>Clostridia</taxon>
        <taxon>Christensenellales</taxon>
        <taxon>Christensenellaceae</taxon>
        <taxon>Christensenella</taxon>
    </lineage>
</organism>
<dbReference type="GO" id="GO:0004739">
    <property type="term" value="F:pyruvate dehydrogenase (acetyl-transferring) activity"/>
    <property type="evidence" value="ECO:0007669"/>
    <property type="project" value="TreeGrafter"/>
</dbReference>
<dbReference type="InterPro" id="IPR050642">
    <property type="entry name" value="PDH_E1_Alpha_Subunit"/>
</dbReference>
<dbReference type="RefSeq" id="WP_046444617.1">
    <property type="nucleotide sequence ID" value="NZ_CAUERS010000129.1"/>
</dbReference>
<dbReference type="Pfam" id="PF00676">
    <property type="entry name" value="E1_dh"/>
    <property type="match status" value="1"/>
</dbReference>
<name>A0A0M2NAV2_9FIRM</name>
<dbReference type="CDD" id="cd02000">
    <property type="entry name" value="TPP_E1_PDC_ADC_BCADC"/>
    <property type="match status" value="1"/>
</dbReference>
<dbReference type="InterPro" id="IPR029061">
    <property type="entry name" value="THDP-binding"/>
</dbReference>
<keyword evidence="7" id="KW-1185">Reference proteome</keyword>
<dbReference type="PANTHER" id="PTHR11516">
    <property type="entry name" value="PYRUVATE DEHYDROGENASE E1 COMPONENT, ALPHA SUBUNIT BACTERIAL AND ORGANELLAR"/>
    <property type="match status" value="1"/>
</dbReference>
<dbReference type="GO" id="GO:0006086">
    <property type="term" value="P:pyruvate decarboxylation to acetyl-CoA"/>
    <property type="evidence" value="ECO:0007669"/>
    <property type="project" value="TreeGrafter"/>
</dbReference>
<reference evidence="6 7" key="1">
    <citation type="submission" date="2015-04" db="EMBL/GenBank/DDBJ databases">
        <title>Draft genome sequence of bacteremic isolate Catabacter hongkongensis type strain HKU16T.</title>
        <authorList>
            <person name="Lau S.K."/>
            <person name="Teng J.L."/>
            <person name="Huang Y."/>
            <person name="Curreem S.O."/>
            <person name="Tsui S.K."/>
            <person name="Woo P.C."/>
        </authorList>
    </citation>
    <scope>NUCLEOTIDE SEQUENCE [LARGE SCALE GENOMIC DNA]</scope>
    <source>
        <strain evidence="6 7">HKU16</strain>
    </source>
</reference>